<dbReference type="InterPro" id="IPR032821">
    <property type="entry name" value="PKS_assoc"/>
</dbReference>
<dbReference type="CDD" id="cd00833">
    <property type="entry name" value="PKS"/>
    <property type="match status" value="1"/>
</dbReference>
<dbReference type="Pfam" id="PF21089">
    <property type="entry name" value="PKS_DH_N"/>
    <property type="match status" value="1"/>
</dbReference>
<feature type="compositionally biased region" description="Polar residues" evidence="10">
    <location>
        <begin position="2513"/>
        <end position="2522"/>
    </location>
</feature>
<dbReference type="STRING" id="1447875.A0A2B7WZ45"/>
<dbReference type="InterPro" id="IPR049551">
    <property type="entry name" value="PKS_DH_C"/>
</dbReference>
<dbReference type="Gene3D" id="3.40.50.150">
    <property type="entry name" value="Vaccinia Virus protein VP39"/>
    <property type="match status" value="1"/>
</dbReference>
<dbReference type="GO" id="GO:0004315">
    <property type="term" value="F:3-oxoacyl-[acyl-carrier-protein] synthase activity"/>
    <property type="evidence" value="ECO:0007669"/>
    <property type="project" value="InterPro"/>
</dbReference>
<dbReference type="GO" id="GO:0008168">
    <property type="term" value="F:methyltransferase activity"/>
    <property type="evidence" value="ECO:0007669"/>
    <property type="project" value="UniProtKB-KW"/>
</dbReference>
<dbReference type="Pfam" id="PF00550">
    <property type="entry name" value="PP-binding"/>
    <property type="match status" value="1"/>
</dbReference>
<dbReference type="InterPro" id="IPR016036">
    <property type="entry name" value="Malonyl_transacylase_ACP-bd"/>
</dbReference>
<dbReference type="InterPro" id="IPR049900">
    <property type="entry name" value="PKS_mFAS_DH"/>
</dbReference>
<feature type="region of interest" description="Disordered" evidence="10">
    <location>
        <begin position="2495"/>
        <end position="2594"/>
    </location>
</feature>
<dbReference type="SMART" id="SM00827">
    <property type="entry name" value="PKS_AT"/>
    <property type="match status" value="1"/>
</dbReference>
<dbReference type="InterPro" id="IPR020806">
    <property type="entry name" value="PKS_PP-bd"/>
</dbReference>
<feature type="region of interest" description="N-terminal hotdog fold" evidence="9">
    <location>
        <begin position="929"/>
        <end position="1064"/>
    </location>
</feature>
<evidence type="ECO:0000256" key="3">
    <source>
        <dbReference type="ARBA" id="ARBA00022553"/>
    </source>
</evidence>
<dbReference type="Pfam" id="PF08242">
    <property type="entry name" value="Methyltransf_12"/>
    <property type="match status" value="1"/>
</dbReference>
<keyword evidence="6" id="KW-0511">Multifunctional enzyme</keyword>
<dbReference type="PROSITE" id="PS52019">
    <property type="entry name" value="PKS_MFAS_DH"/>
    <property type="match status" value="1"/>
</dbReference>
<dbReference type="Gene3D" id="1.10.1200.10">
    <property type="entry name" value="ACP-like"/>
    <property type="match status" value="1"/>
</dbReference>
<dbReference type="SUPFAM" id="SSF52151">
    <property type="entry name" value="FabD/lysophospholipase-like"/>
    <property type="match status" value="1"/>
</dbReference>
<dbReference type="InterPro" id="IPR020807">
    <property type="entry name" value="PKS_DH"/>
</dbReference>
<evidence type="ECO:0000256" key="7">
    <source>
        <dbReference type="ARBA" id="ARBA00031359"/>
    </source>
</evidence>
<dbReference type="Pfam" id="PF14765">
    <property type="entry name" value="PS-DH"/>
    <property type="match status" value="1"/>
</dbReference>
<dbReference type="GO" id="GO:0006633">
    <property type="term" value="P:fatty acid biosynthetic process"/>
    <property type="evidence" value="ECO:0007669"/>
    <property type="project" value="InterPro"/>
</dbReference>
<evidence type="ECO:0000313" key="15">
    <source>
        <dbReference type="Proteomes" id="UP000223968"/>
    </source>
</evidence>
<accession>A0A2B7WZ45</accession>
<evidence type="ECO:0000259" key="11">
    <source>
        <dbReference type="PROSITE" id="PS50075"/>
    </source>
</evidence>
<dbReference type="InterPro" id="IPR057326">
    <property type="entry name" value="KR_dom"/>
</dbReference>
<keyword evidence="2" id="KW-0596">Phosphopantetheine</keyword>
<keyword evidence="15" id="KW-1185">Reference proteome</keyword>
<dbReference type="SMART" id="SM00822">
    <property type="entry name" value="PKS_KR"/>
    <property type="match status" value="1"/>
</dbReference>
<evidence type="ECO:0000256" key="8">
    <source>
        <dbReference type="ARBA" id="ARBA00033379"/>
    </source>
</evidence>
<dbReference type="InterPro" id="IPR036736">
    <property type="entry name" value="ACP-like_sf"/>
</dbReference>
<comment type="caution">
    <text evidence="14">The sequence shown here is derived from an EMBL/GenBank/DDBJ whole genome shotgun (WGS) entry which is preliminary data.</text>
</comment>
<proteinExistence type="predicted"/>
<evidence type="ECO:0000256" key="5">
    <source>
        <dbReference type="ARBA" id="ARBA00022679"/>
    </source>
</evidence>
<dbReference type="InterPro" id="IPR016035">
    <property type="entry name" value="Acyl_Trfase/lysoPLipase"/>
</dbReference>
<dbReference type="SUPFAM" id="SSF47336">
    <property type="entry name" value="ACP-like"/>
    <property type="match status" value="1"/>
</dbReference>
<dbReference type="Pfam" id="PF08659">
    <property type="entry name" value="KR"/>
    <property type="match status" value="1"/>
</dbReference>
<reference evidence="14 15" key="1">
    <citation type="submission" date="2017-10" db="EMBL/GenBank/DDBJ databases">
        <title>Comparative genomics in systemic dimorphic fungi from Ajellomycetaceae.</title>
        <authorList>
            <person name="Munoz J.F."/>
            <person name="Mcewen J.G."/>
            <person name="Clay O.K."/>
            <person name="Cuomo C.A."/>
        </authorList>
    </citation>
    <scope>NUCLEOTIDE SEQUENCE [LARGE SCALE GENOMIC DNA]</scope>
    <source>
        <strain evidence="14 15">UAMH5409</strain>
    </source>
</reference>
<evidence type="ECO:0000313" key="14">
    <source>
        <dbReference type="EMBL" id="PGH01688.1"/>
    </source>
</evidence>
<dbReference type="Pfam" id="PF02801">
    <property type="entry name" value="Ketoacyl-synt_C"/>
    <property type="match status" value="1"/>
</dbReference>
<feature type="domain" description="PKS/mFAS DH" evidence="13">
    <location>
        <begin position="929"/>
        <end position="1232"/>
    </location>
</feature>
<dbReference type="PROSITE" id="PS00606">
    <property type="entry name" value="KS3_1"/>
    <property type="match status" value="1"/>
</dbReference>
<evidence type="ECO:0000256" key="4">
    <source>
        <dbReference type="ARBA" id="ARBA00022603"/>
    </source>
</evidence>
<dbReference type="PANTHER" id="PTHR43775:SF20">
    <property type="entry name" value="HYBRID PKS-NRPS SYNTHETASE APDA"/>
    <property type="match status" value="1"/>
</dbReference>
<dbReference type="PROSITE" id="PS52004">
    <property type="entry name" value="KS3_2"/>
    <property type="match status" value="1"/>
</dbReference>
<dbReference type="SMART" id="SM00825">
    <property type="entry name" value="PKS_KS"/>
    <property type="match status" value="1"/>
</dbReference>
<dbReference type="InterPro" id="IPR014043">
    <property type="entry name" value="Acyl_transferase_dom"/>
</dbReference>
<evidence type="ECO:0000256" key="9">
    <source>
        <dbReference type="PROSITE-ProRule" id="PRU01363"/>
    </source>
</evidence>
<dbReference type="InterPro" id="IPR016039">
    <property type="entry name" value="Thiolase-like"/>
</dbReference>
<dbReference type="GO" id="GO:0031177">
    <property type="term" value="F:phosphopantetheine binding"/>
    <property type="evidence" value="ECO:0007669"/>
    <property type="project" value="InterPro"/>
</dbReference>
<dbReference type="PANTHER" id="PTHR43775">
    <property type="entry name" value="FATTY ACID SYNTHASE"/>
    <property type="match status" value="1"/>
</dbReference>
<dbReference type="Proteomes" id="UP000223968">
    <property type="component" value="Unassembled WGS sequence"/>
</dbReference>
<keyword evidence="5" id="KW-0808">Transferase</keyword>
<evidence type="ECO:0000256" key="6">
    <source>
        <dbReference type="ARBA" id="ARBA00023268"/>
    </source>
</evidence>
<organism evidence="14 15">
    <name type="scientific">Helicocarpus griseus UAMH5409</name>
    <dbReference type="NCBI Taxonomy" id="1447875"/>
    <lineage>
        <taxon>Eukaryota</taxon>
        <taxon>Fungi</taxon>
        <taxon>Dikarya</taxon>
        <taxon>Ascomycota</taxon>
        <taxon>Pezizomycotina</taxon>
        <taxon>Eurotiomycetes</taxon>
        <taxon>Eurotiomycetidae</taxon>
        <taxon>Onygenales</taxon>
        <taxon>Ajellomycetaceae</taxon>
        <taxon>Helicocarpus</taxon>
    </lineage>
</organism>
<evidence type="ECO:0000259" key="12">
    <source>
        <dbReference type="PROSITE" id="PS52004"/>
    </source>
</evidence>
<feature type="domain" description="Carrier" evidence="11">
    <location>
        <begin position="2387"/>
        <end position="2462"/>
    </location>
</feature>
<dbReference type="Pfam" id="PF00109">
    <property type="entry name" value="ketoacyl-synt"/>
    <property type="match status" value="1"/>
</dbReference>
<dbReference type="InterPro" id="IPR050091">
    <property type="entry name" value="PKS_NRPS_Biosynth_Enz"/>
</dbReference>
<dbReference type="InterPro" id="IPR001227">
    <property type="entry name" value="Ac_transferase_dom_sf"/>
</dbReference>
<feature type="region of interest" description="C-terminal hotdog fold" evidence="9">
    <location>
        <begin position="1079"/>
        <end position="1232"/>
    </location>
</feature>
<feature type="domain" description="Ketosynthase family 3 (KS3)" evidence="12">
    <location>
        <begin position="4"/>
        <end position="436"/>
    </location>
</feature>
<evidence type="ECO:0000256" key="2">
    <source>
        <dbReference type="ARBA" id="ARBA00022450"/>
    </source>
</evidence>
<dbReference type="GO" id="GO:0044550">
    <property type="term" value="P:secondary metabolite biosynthetic process"/>
    <property type="evidence" value="ECO:0007669"/>
    <property type="project" value="TreeGrafter"/>
</dbReference>
<dbReference type="OrthoDB" id="329835at2759"/>
<comment type="caution">
    <text evidence="9">Lacks conserved residue(s) required for the propagation of feature annotation.</text>
</comment>
<dbReference type="Gene3D" id="3.40.50.720">
    <property type="entry name" value="NAD(P)-binding Rossmann-like Domain"/>
    <property type="match status" value="2"/>
</dbReference>
<dbReference type="InterPro" id="IPR029063">
    <property type="entry name" value="SAM-dependent_MTases_sf"/>
</dbReference>
<dbReference type="SMART" id="SM00823">
    <property type="entry name" value="PKS_PP"/>
    <property type="match status" value="1"/>
</dbReference>
<dbReference type="Pfam" id="PF00698">
    <property type="entry name" value="Acyl_transf_1"/>
    <property type="match status" value="1"/>
</dbReference>
<dbReference type="InterPro" id="IPR036291">
    <property type="entry name" value="NAD(P)-bd_dom_sf"/>
</dbReference>
<dbReference type="InterPro" id="IPR014031">
    <property type="entry name" value="Ketoacyl_synth_C"/>
</dbReference>
<dbReference type="SUPFAM" id="SSF55048">
    <property type="entry name" value="Probable ACP-binding domain of malonyl-CoA ACP transacylase"/>
    <property type="match status" value="1"/>
</dbReference>
<dbReference type="InterPro" id="IPR020841">
    <property type="entry name" value="PKS_Beta-ketoAc_synthase_dom"/>
</dbReference>
<evidence type="ECO:0000259" key="13">
    <source>
        <dbReference type="PROSITE" id="PS52019"/>
    </source>
</evidence>
<feature type="compositionally biased region" description="Polar residues" evidence="10">
    <location>
        <begin position="2551"/>
        <end position="2562"/>
    </location>
</feature>
<dbReference type="SUPFAM" id="SSF53335">
    <property type="entry name" value="S-adenosyl-L-methionine-dependent methyltransferases"/>
    <property type="match status" value="1"/>
</dbReference>
<dbReference type="SUPFAM" id="SSF53901">
    <property type="entry name" value="Thiolase-like"/>
    <property type="match status" value="1"/>
</dbReference>
<keyword evidence="3" id="KW-0597">Phosphoprotein</keyword>
<dbReference type="FunFam" id="3.40.47.10:FF:000019">
    <property type="entry name" value="Polyketide synthase type I"/>
    <property type="match status" value="1"/>
</dbReference>
<keyword evidence="4" id="KW-0489">Methyltransferase</keyword>
<dbReference type="InterPro" id="IPR049552">
    <property type="entry name" value="PKS_DH_N"/>
</dbReference>
<dbReference type="Pfam" id="PF16197">
    <property type="entry name" value="KAsynt_C_assoc"/>
    <property type="match status" value="1"/>
</dbReference>
<dbReference type="GO" id="GO:0032259">
    <property type="term" value="P:methylation"/>
    <property type="evidence" value="ECO:0007669"/>
    <property type="project" value="UniProtKB-KW"/>
</dbReference>
<dbReference type="SMART" id="SM00826">
    <property type="entry name" value="PKS_DH"/>
    <property type="match status" value="1"/>
</dbReference>
<dbReference type="GO" id="GO:0004312">
    <property type="term" value="F:fatty acid synthase activity"/>
    <property type="evidence" value="ECO:0007669"/>
    <property type="project" value="TreeGrafter"/>
</dbReference>
<dbReference type="EMBL" id="PDNB01000168">
    <property type="protein sequence ID" value="PGH01688.1"/>
    <property type="molecule type" value="Genomic_DNA"/>
</dbReference>
<dbReference type="Gene3D" id="3.40.366.10">
    <property type="entry name" value="Malonyl-Coenzyme A Acyl Carrier Protein, domain 2"/>
    <property type="match status" value="1"/>
</dbReference>
<gene>
    <name evidence="14" type="ORF">AJ79_07841</name>
</gene>
<dbReference type="InterPro" id="IPR018201">
    <property type="entry name" value="Ketoacyl_synth_AS"/>
</dbReference>
<dbReference type="InterPro" id="IPR014030">
    <property type="entry name" value="Ketoacyl_synth_N"/>
</dbReference>
<sequence>MVGLEPIAIIGTACRFPGHSDTPSKLWDLLKSPRDLSRQIPPERYDAEAFYHRDPKHHGTTNVRKSYFLNEDPTFFDNDFFNIPPGEAEAIDPQQRMLMETVYDSLCAAGQTIEGLRGSCTAVYVGVMCHDWSSLITKDMEAFPQYGATGMARSVMSNRISYFFDWHGPSMTIDTACSSSLVAVHQAVQALRSGESRVALAAGANLILTPEVYISESKLSMLSPSGMCRMWDNDADGYARGEGVAAIVLKPLSAALKDNDHIECLIRATGVNQDGRTPGITMPSATAQANLIRNTYAQAGLDIDKPEDRPQFFHAHGTGTPAGDPKEAEAISRAFYSANAPRDKLYVGSIKTVIGHTEGTAGLASLIGTSLAIQRGMIPPNMHFETLNPLIAPFSQHFEVTIRAHPWPRLRPDQPRRASINNFGFGGTNAHVILEAYENRPTPAAEGPLLTPLTFSASTEESLRSTLSDYSVYLRSGQYESLHDVAYSLQARRSTLGYRVAIAAPTVEDACSQIDAVASGQKDSTISSRQLFKASPKILGIFDGQGSQWARMGARLLEESPYVAKRLSELDCALSELPTGEGPTWTMGEMILADTESSRMNQAAISQPLCTAVQIVLVDLLRLAGVTFHAVVGHSSGEIRAAYAAGLLTARDAIRVAYYRGLHAKLARSPSGEKGAMMAAGITLENATELCEHEAFRGRIQVAARNSSSSITLSGDESAIIEAVNIFKAEGKFARQLKVDKAYHSFHVLPCSAAYLASMESCGAESTRPTGSKWYSSVREGELMSSDRFSLQYWADNMTSPVLFSPAVAQAWVDSGPFDIILEIGPHPVLKKPCQDVLEETFGECPPYSGMLGRYKDDAQEFSNALGFIWTHLGSGSVAFDTFARAISRSAEARRFLPNLPKYPFDHSRRFMSLTRLSGLHHSTFDPPHPLLGRRCYDRETSQSIQWRNILYRKEISWLHGYQIQGQIVFPASGYIAMAVEAVSILAGSPTIGLLSIANFLVERAIAFKDEDSGVEILFGVDIARQTKNEIEVHFSCSSGGAHDHRSVMIKNASGTISVMLEGQEPEKLPSIKTDDLSTTEVAADRFYNFLDRLGHNYSGPFRGIKSIRRKADYATGRIEDQSGIDWEDKLIVHPGFLETALQTALAAFCCPGDERMRTAYVPTRLRSIVINPYFTPLGSAKRTEFQYLSITREYKKGKIITDLDLLTEDGRHGFMQIEGMKLVPISAASPENDVVLYSKFGYKIADPDGKLAAADYKPKAMDFQIALDSERISFYYLRQLSETITKEEKAETLSHYQHFLDWAAHVVSQVVKSENQYIPKDAIYDTQSDIDALLRTYHNNPEVLLLKSVGENITQAIQERFHTLDRMTKDGTLENVYINGLGSDFGNDCTANMSSQIAHRYPRMSILEIGAGSCLSTSRILSCLGSAFSTYTCTDPSSEFFGRAHDLFSKYASRMSFKAYDVNQCPASQGFVEGSYDLVIVFKVLLATLDLEETMRRVRSFLKSGGYLIVCENVTSNSLRVGLTMGGLLGWGLETENGQRSGSTLTLAQWDTLLRKCGFGGIDTATPPAHDIIPRCVFCAQAIDERTKMLRSSLAGVTNLPPTKAPQLIIIGGETSSVQDVSEQLNLKLGQRFAQVTRVNCIEALDAKTLADSSTVISLTELDGPLFATMTPVKLDALKILWSQSGNVLWVTTGARAENPHSYMTLGVGRCMRFEYPNITLQVLDIDRINYQTPSIIAEHLIRLELLDKWSKELRPGELLWSLEPEVYLENGKTVIPRLYPYEAGNKRYNTSCRVVKQDVNPQETRLIFAGDEGWEVQLASPLHIPNPLPFSAELRTVRLTHFLLSTVRVVPGCRLLLCVGIDSSSREKVLAATHTAESPIAIPSAWCVPIGNADPVLALGTVSAHMIACSILRLASKGDTFVVHDPHPTIAWSLKELAIAEFITLYITTSSQQNSMRYGWQYVRRNLPKRVVKKLLPSTATKFINLSQEPEASDIAKLVADCLPQSCHIVNTAYVFSPDTDFNSFVSEDEVAYELNLAWANIEALTKGDFLASDKPEIDSQKISNTVTTGARFGIANCTGNLATASLRPIDDGAIFRRDKTYFLVGLSGDLGQSICKWMVVHGARYIVLTSRQPKVHSAFIRELERMGATVKVLSMDITDRESLYACHEEISKSMPPIIGVANGAMILQDSLFANMSHESFIKVLNPKVLGSQLLDELFYDTPLDFFIFFSSATAVMGNSGQSNYVAANMFMNALAAQRKRRGVAASSINISSIIGIGCVERSEDLNEDIFTKMGYKPMCEQDLQQLFAEAIVLGKPNCSESCELITGISPIYTNTQTSDKYLKDVEFGHFLEERVKTHERTDRTSSAPLRLQLADVKTKADALSIIIEYFVARLKRILAVLPDKIIDDKVALVEQGLDSLTAAEVRSWFLKELDVDIPVFKVLGGSSITDLLNEALKLLPPSIIDLSTFESTQSPKKAIKTSIQPIYLLTETKPPADSSDQSSANSESPTETSTGSITSGDAELNTPMLSWDPHTTAVPNTDKEINKSMGSTNEPSSFAQPLDEPCNPGKFIKGSNISNKTTQQAGSTTCS</sequence>
<evidence type="ECO:0000256" key="1">
    <source>
        <dbReference type="ARBA" id="ARBA00018393"/>
    </source>
</evidence>
<evidence type="ECO:0000256" key="10">
    <source>
        <dbReference type="SAM" id="MobiDB-lite"/>
    </source>
</evidence>
<dbReference type="PROSITE" id="PS50075">
    <property type="entry name" value="CARRIER"/>
    <property type="match status" value="1"/>
</dbReference>
<dbReference type="InterPro" id="IPR042104">
    <property type="entry name" value="PKS_dehydratase_sf"/>
</dbReference>
<dbReference type="Gene3D" id="3.10.129.110">
    <property type="entry name" value="Polyketide synthase dehydratase"/>
    <property type="match status" value="1"/>
</dbReference>
<dbReference type="Gene3D" id="3.40.47.10">
    <property type="match status" value="1"/>
</dbReference>
<protein>
    <recommendedName>
        <fullName evidence="1">Non-reducing polyketide synthase nscA</fullName>
    </recommendedName>
    <alternativeName>
        <fullName evidence="7">Conidial yellow pigment biosynthesis polyketide synthase nscA</fullName>
    </alternativeName>
    <alternativeName>
        <fullName evidence="8">Neosartoricin B biosynthesis protein A</fullName>
    </alternativeName>
</protein>
<dbReference type="InterPro" id="IPR009081">
    <property type="entry name" value="PP-bd_ACP"/>
</dbReference>
<dbReference type="InterPro" id="IPR013968">
    <property type="entry name" value="PKS_KR"/>
</dbReference>
<feature type="compositionally biased region" description="Polar residues" evidence="10">
    <location>
        <begin position="2578"/>
        <end position="2594"/>
    </location>
</feature>
<name>A0A2B7WZ45_9EURO</name>
<dbReference type="SUPFAM" id="SSF51735">
    <property type="entry name" value="NAD(P)-binding Rossmann-fold domains"/>
    <property type="match status" value="1"/>
</dbReference>
<feature type="compositionally biased region" description="Low complexity" evidence="10">
    <location>
        <begin position="2498"/>
        <end position="2512"/>
    </location>
</feature>
<dbReference type="InterPro" id="IPR013217">
    <property type="entry name" value="Methyltransf_12"/>
</dbReference>